<keyword evidence="3" id="KW-1185">Reference proteome</keyword>
<dbReference type="RefSeq" id="WP_168028711.1">
    <property type="nucleotide sequence ID" value="NZ_JAAVNE010000008.1"/>
</dbReference>
<protein>
    <submittedName>
        <fullName evidence="2">Uncharacterized protein</fullName>
    </submittedName>
</protein>
<dbReference type="Proteomes" id="UP000787635">
    <property type="component" value="Unassembled WGS sequence"/>
</dbReference>
<gene>
    <name evidence="2" type="ORF">HEQ75_07175</name>
</gene>
<accession>A0ABX1E0F9</accession>
<organism evidence="2 3">
    <name type="scientific">Falsiroseomonas selenitidurans</name>
    <dbReference type="NCBI Taxonomy" id="2716335"/>
    <lineage>
        <taxon>Bacteria</taxon>
        <taxon>Pseudomonadati</taxon>
        <taxon>Pseudomonadota</taxon>
        <taxon>Alphaproteobacteria</taxon>
        <taxon>Acetobacterales</taxon>
        <taxon>Roseomonadaceae</taxon>
        <taxon>Falsiroseomonas</taxon>
    </lineage>
</organism>
<name>A0ABX1E0F9_9PROT</name>
<proteinExistence type="predicted"/>
<reference evidence="2 3" key="1">
    <citation type="submission" date="2020-03" db="EMBL/GenBank/DDBJ databases">
        <title>Roseomonas selenitidurans sp. nov. isolated from urban soil.</title>
        <authorList>
            <person name="Liu H."/>
        </authorList>
    </citation>
    <scope>NUCLEOTIDE SEQUENCE [LARGE SCALE GENOMIC DNA]</scope>
    <source>
        <strain evidence="2 3">BU-1</strain>
    </source>
</reference>
<evidence type="ECO:0000313" key="2">
    <source>
        <dbReference type="EMBL" id="NKC30639.1"/>
    </source>
</evidence>
<evidence type="ECO:0000313" key="3">
    <source>
        <dbReference type="Proteomes" id="UP000787635"/>
    </source>
</evidence>
<feature type="region of interest" description="Disordered" evidence="1">
    <location>
        <begin position="56"/>
        <end position="78"/>
    </location>
</feature>
<comment type="caution">
    <text evidence="2">The sequence shown here is derived from an EMBL/GenBank/DDBJ whole genome shotgun (WGS) entry which is preliminary data.</text>
</comment>
<sequence>MERARRFCGAKDRAFAVTRSQIGGRDYTIAFTCPRPDPQPALPSLVAEPAPLPALPPLDAPAATARGRGGFPAGTETF</sequence>
<dbReference type="EMBL" id="JAAVNE010000008">
    <property type="protein sequence ID" value="NKC30639.1"/>
    <property type="molecule type" value="Genomic_DNA"/>
</dbReference>
<evidence type="ECO:0000256" key="1">
    <source>
        <dbReference type="SAM" id="MobiDB-lite"/>
    </source>
</evidence>